<feature type="transmembrane region" description="Helical" evidence="7">
    <location>
        <begin position="32"/>
        <end position="49"/>
    </location>
</feature>
<feature type="transmembrane region" description="Helical" evidence="7">
    <location>
        <begin position="55"/>
        <end position="77"/>
    </location>
</feature>
<accession>A0A370IQP7</accession>
<dbReference type="PANTHER" id="PTHR43373:SF1">
    <property type="entry name" value="NA(+)_H(+) ANTIPORTER SUBUNIT A"/>
    <property type="match status" value="1"/>
</dbReference>
<dbReference type="GO" id="GO:0005886">
    <property type="term" value="C:plasma membrane"/>
    <property type="evidence" value="ECO:0007669"/>
    <property type="project" value="UniProtKB-SubCell"/>
</dbReference>
<evidence type="ECO:0000256" key="7">
    <source>
        <dbReference type="SAM" id="Phobius"/>
    </source>
</evidence>
<evidence type="ECO:0000256" key="4">
    <source>
        <dbReference type="ARBA" id="ARBA00022692"/>
    </source>
</evidence>
<feature type="domain" description="MrpA C-terminal/MbhD" evidence="8">
    <location>
        <begin position="14"/>
        <end position="77"/>
    </location>
</feature>
<sequence length="180" mass="18699">MTVQLPIYAALLTFVVAAALAATFLRDVLGAIIVFAGFSLGVAIVWALLSAPDVALTEAAVGAGVTTVLFLLTIARTVRPGGDRLFERIGWRSAALVTALMAVLFSTVGSLPRIGDPESPVATSEITAYYLENAYPETGVENVVTAVLAAYRGFDTLGEATVVIAAGVAVLVVLRQEAFV</sequence>
<dbReference type="InterPro" id="IPR046806">
    <property type="entry name" value="MrpA_C/MbhE"/>
</dbReference>
<evidence type="ECO:0000256" key="2">
    <source>
        <dbReference type="ARBA" id="ARBA00022448"/>
    </source>
</evidence>
<dbReference type="Pfam" id="PF13244">
    <property type="entry name" value="MbhD"/>
    <property type="match status" value="1"/>
</dbReference>
<dbReference type="Proteomes" id="UP000255421">
    <property type="component" value="Unassembled WGS sequence"/>
</dbReference>
<evidence type="ECO:0000256" key="6">
    <source>
        <dbReference type="ARBA" id="ARBA00023136"/>
    </source>
</evidence>
<organism evidence="10 11">
    <name type="scientific">Halopelagius longus</name>
    <dbReference type="NCBI Taxonomy" id="1236180"/>
    <lineage>
        <taxon>Archaea</taxon>
        <taxon>Methanobacteriati</taxon>
        <taxon>Methanobacteriota</taxon>
        <taxon>Stenosarchaea group</taxon>
        <taxon>Halobacteria</taxon>
        <taxon>Halobacteriales</taxon>
        <taxon>Haloferacaceae</taxon>
    </lineage>
</organism>
<dbReference type="AlphaFoldDB" id="A0A370IQP7"/>
<comment type="caution">
    <text evidence="10">The sequence shown here is derived from an EMBL/GenBank/DDBJ whole genome shotgun (WGS) entry which is preliminary data.</text>
</comment>
<keyword evidence="4 7" id="KW-0812">Transmembrane</keyword>
<feature type="transmembrane region" description="Helical" evidence="7">
    <location>
        <begin position="6"/>
        <end position="25"/>
    </location>
</feature>
<feature type="transmembrane region" description="Helical" evidence="7">
    <location>
        <begin position="89"/>
        <end position="111"/>
    </location>
</feature>
<evidence type="ECO:0000259" key="9">
    <source>
        <dbReference type="Pfam" id="PF20501"/>
    </source>
</evidence>
<proteinExistence type="predicted"/>
<evidence type="ECO:0000313" key="11">
    <source>
        <dbReference type="Proteomes" id="UP000255421"/>
    </source>
</evidence>
<dbReference type="Pfam" id="PF20501">
    <property type="entry name" value="MbhE"/>
    <property type="match status" value="1"/>
</dbReference>
<protein>
    <submittedName>
        <fullName evidence="10">DUF4040 domain-containing protein</fullName>
    </submittedName>
</protein>
<evidence type="ECO:0000313" key="10">
    <source>
        <dbReference type="EMBL" id="RDI73009.1"/>
    </source>
</evidence>
<evidence type="ECO:0000256" key="5">
    <source>
        <dbReference type="ARBA" id="ARBA00022989"/>
    </source>
</evidence>
<name>A0A370IQP7_9EURY</name>
<dbReference type="NCBIfam" id="NF009159">
    <property type="entry name" value="PRK12504.1"/>
    <property type="match status" value="1"/>
</dbReference>
<dbReference type="InterPro" id="IPR050616">
    <property type="entry name" value="CPA3_Na-H_Antiporter_A"/>
</dbReference>
<keyword evidence="6 7" id="KW-0472">Membrane</keyword>
<comment type="subcellular location">
    <subcellularLocation>
        <location evidence="1">Cell membrane</location>
        <topology evidence="1">Multi-pass membrane protein</topology>
    </subcellularLocation>
</comment>
<dbReference type="Gene3D" id="1.20.120.1200">
    <property type="entry name" value="NADH-ubiquinone/plastoquinone oxidoreductase chain 6, subunit NuoJ"/>
    <property type="match status" value="1"/>
</dbReference>
<dbReference type="InterPro" id="IPR042106">
    <property type="entry name" value="Nuo/plastoQ_OxRdtase_6_NuoJ"/>
</dbReference>
<keyword evidence="2" id="KW-0813">Transport</keyword>
<dbReference type="EMBL" id="QQST01000001">
    <property type="protein sequence ID" value="RDI73009.1"/>
    <property type="molecule type" value="Genomic_DNA"/>
</dbReference>
<keyword evidence="3" id="KW-1003">Cell membrane</keyword>
<feature type="domain" description="MrpA C-terminal/MbhE" evidence="9">
    <location>
        <begin position="123"/>
        <end position="176"/>
    </location>
</feature>
<evidence type="ECO:0000256" key="3">
    <source>
        <dbReference type="ARBA" id="ARBA00022475"/>
    </source>
</evidence>
<gene>
    <name evidence="10" type="ORF">DWB78_04190</name>
</gene>
<dbReference type="RefSeq" id="WP_092537254.1">
    <property type="nucleotide sequence ID" value="NZ_FNKQ01000002.1"/>
</dbReference>
<keyword evidence="11" id="KW-1185">Reference proteome</keyword>
<evidence type="ECO:0000256" key="1">
    <source>
        <dbReference type="ARBA" id="ARBA00004651"/>
    </source>
</evidence>
<dbReference type="PANTHER" id="PTHR43373">
    <property type="entry name" value="NA(+)/H(+) ANTIPORTER SUBUNIT"/>
    <property type="match status" value="1"/>
</dbReference>
<evidence type="ECO:0000259" key="8">
    <source>
        <dbReference type="Pfam" id="PF13244"/>
    </source>
</evidence>
<reference evidence="10 11" key="1">
    <citation type="submission" date="2018-07" db="EMBL/GenBank/DDBJ databases">
        <title>Genome sequence of extremly halophilic archaeon Halopelagius longus strain BC12-B1.</title>
        <authorList>
            <person name="Zhang X."/>
        </authorList>
    </citation>
    <scope>NUCLEOTIDE SEQUENCE [LARGE SCALE GENOMIC DNA]</scope>
    <source>
        <strain evidence="10 11">BC12-B1</strain>
    </source>
</reference>
<dbReference type="InterPro" id="IPR025383">
    <property type="entry name" value="MrpA_C/MbhD"/>
</dbReference>
<feature type="transmembrane region" description="Helical" evidence="7">
    <location>
        <begin position="157"/>
        <end position="174"/>
    </location>
</feature>
<keyword evidence="5 7" id="KW-1133">Transmembrane helix</keyword>